<proteinExistence type="predicted"/>
<dbReference type="EMBL" id="JYDV01001339">
    <property type="protein sequence ID" value="KRY99662.1"/>
    <property type="molecule type" value="Genomic_DNA"/>
</dbReference>
<dbReference type="EMBL" id="JYDV01003235">
    <property type="protein sequence ID" value="KRY96680.1"/>
    <property type="molecule type" value="Genomic_DNA"/>
</dbReference>
<evidence type="ECO:0000313" key="5">
    <source>
        <dbReference type="EMBL" id="KRY97442.1"/>
    </source>
</evidence>
<dbReference type="Proteomes" id="UP000054805">
    <property type="component" value="Unassembled WGS sequence"/>
</dbReference>
<evidence type="ECO:0000313" key="7">
    <source>
        <dbReference type="EMBL" id="KRY99662.1"/>
    </source>
</evidence>
<dbReference type="Proteomes" id="UP000054826">
    <property type="component" value="Unassembled WGS sequence"/>
</dbReference>
<comment type="caution">
    <text evidence="1">The sequence shown here is derived from an EMBL/GenBank/DDBJ whole genome shotgun (WGS) entry which is preliminary data.</text>
</comment>
<name>A0A0V1AL86_TRIPS</name>
<dbReference type="Proteomes" id="UP000054632">
    <property type="component" value="Unassembled WGS sequence"/>
</dbReference>
<dbReference type="AlphaFoldDB" id="A0A0V1AL86"/>
<dbReference type="EMBL" id="JYDS01002367">
    <property type="protein sequence ID" value="KRY97495.1"/>
    <property type="molecule type" value="Genomic_DNA"/>
</dbReference>
<organism evidence="1 8">
    <name type="scientific">Trichinella pseudospiralis</name>
    <name type="common">Parasitic roundworm</name>
    <dbReference type="NCBI Taxonomy" id="6337"/>
    <lineage>
        <taxon>Eukaryota</taxon>
        <taxon>Metazoa</taxon>
        <taxon>Ecdysozoa</taxon>
        <taxon>Nematoda</taxon>
        <taxon>Enoplea</taxon>
        <taxon>Dorylaimia</taxon>
        <taxon>Trichinellida</taxon>
        <taxon>Trichinellidae</taxon>
        <taxon>Trichinella</taxon>
    </lineage>
</organism>
<evidence type="ECO:0000313" key="1">
    <source>
        <dbReference type="EMBL" id="KRY25322.1"/>
    </source>
</evidence>
<reference evidence="8 9" key="1">
    <citation type="submission" date="2015-01" db="EMBL/GenBank/DDBJ databases">
        <title>Evolution of Trichinella species and genotypes.</title>
        <authorList>
            <person name="Korhonen P.K."/>
            <person name="Edoardo P."/>
            <person name="Giuseppe L.R."/>
            <person name="Gasser R.B."/>
        </authorList>
    </citation>
    <scope>NUCLEOTIDE SEQUENCE [LARGE SCALE GENOMIC DNA]</scope>
    <source>
        <strain evidence="1">ISS13</strain>
        <strain evidence="3">ISS176</strain>
        <strain evidence="2">ISS588</strain>
    </source>
</reference>
<dbReference type="EMBL" id="JYDV01003405">
    <property type="protein sequence ID" value="KRY96464.1"/>
    <property type="molecule type" value="Genomic_DNA"/>
</dbReference>
<sequence length="34" mass="3893">MKNFVSDCDIDIDFLLNTSGIVQSNRRCDYSILP</sequence>
<evidence type="ECO:0000313" key="2">
    <source>
        <dbReference type="EMBL" id="KRY95722.1"/>
    </source>
</evidence>
<dbReference type="EMBL" id="JYDR01006195">
    <property type="protein sequence ID" value="KRY25322.1"/>
    <property type="molecule type" value="Genomic_DNA"/>
</dbReference>
<evidence type="ECO:0000313" key="3">
    <source>
        <dbReference type="EMBL" id="KRY96464.1"/>
    </source>
</evidence>
<accession>A0A0V1AL86</accession>
<dbReference type="EMBL" id="JYDS01003864">
    <property type="protein sequence ID" value="KRY95722.1"/>
    <property type="molecule type" value="Genomic_DNA"/>
</dbReference>
<keyword evidence="9" id="KW-1185">Reference proteome</keyword>
<evidence type="ECO:0000313" key="4">
    <source>
        <dbReference type="EMBL" id="KRY96680.1"/>
    </source>
</evidence>
<evidence type="ECO:0000313" key="8">
    <source>
        <dbReference type="Proteomes" id="UP000054632"/>
    </source>
</evidence>
<evidence type="ECO:0000313" key="6">
    <source>
        <dbReference type="EMBL" id="KRY97495.1"/>
    </source>
</evidence>
<evidence type="ECO:0000313" key="9">
    <source>
        <dbReference type="Proteomes" id="UP000054805"/>
    </source>
</evidence>
<gene>
    <name evidence="1" type="ORF">T4A_12351</name>
    <name evidence="6" type="ORF">T4B_10160</name>
    <name evidence="2" type="ORF">T4B_14656</name>
    <name evidence="5" type="ORF">T4B_5446</name>
    <name evidence="3" type="ORF">T4C_5155</name>
    <name evidence="4" type="ORF">T4C_9609</name>
    <name evidence="7" type="ORF">T4C_9618</name>
</gene>
<protein>
    <submittedName>
        <fullName evidence="1">Uncharacterized protein</fullName>
    </submittedName>
</protein>
<dbReference type="EMBL" id="JYDS01002409">
    <property type="protein sequence ID" value="KRY97442.1"/>
    <property type="molecule type" value="Genomic_DNA"/>
</dbReference>